<accession>A0A2D1KK62</accession>
<gene>
    <name evidence="2" type="ORF">LC20004_00525</name>
</gene>
<reference evidence="2 3" key="1">
    <citation type="submission" date="2016-10" db="EMBL/GenBank/DDBJ databases">
        <title>The whole genome sequencing and assembly of L. cotyniformis subsp. torquens DSM 20004 strain.</title>
        <authorList>
            <person name="Park M.-K."/>
            <person name="Lee Y.-J."/>
            <person name="Yi H."/>
            <person name="Bahn Y.-S."/>
            <person name="Kim J.F."/>
            <person name="Lee D.-W."/>
        </authorList>
    </citation>
    <scope>NUCLEOTIDE SEQUENCE [LARGE SCALE GENOMIC DNA]</scope>
    <source>
        <strain evidence="2 3">DSM 20004</strain>
    </source>
</reference>
<proteinExistence type="predicted"/>
<dbReference type="KEGG" id="lcy:LC20004_00525"/>
<dbReference type="RefSeq" id="WP_010014462.1">
    <property type="nucleotide sequence ID" value="NZ_AEOS01000296.1"/>
</dbReference>
<dbReference type="InterPro" id="IPR018691">
    <property type="entry name" value="DUF2188"/>
</dbReference>
<protein>
    <recommendedName>
        <fullName evidence="4">DUF2188 domain-containing protein</fullName>
    </recommendedName>
</protein>
<dbReference type="Proteomes" id="UP000223559">
    <property type="component" value="Chromosome"/>
</dbReference>
<keyword evidence="3" id="KW-1185">Reference proteome</keyword>
<feature type="compositionally biased region" description="Basic and acidic residues" evidence="1">
    <location>
        <begin position="60"/>
        <end position="79"/>
    </location>
</feature>
<evidence type="ECO:0000313" key="3">
    <source>
        <dbReference type="Proteomes" id="UP000223559"/>
    </source>
</evidence>
<dbReference type="OrthoDB" id="8858565at2"/>
<name>A0A2D1KK62_9LACO</name>
<feature type="region of interest" description="Disordered" evidence="1">
    <location>
        <begin position="60"/>
        <end position="85"/>
    </location>
</feature>
<evidence type="ECO:0000313" key="2">
    <source>
        <dbReference type="EMBL" id="ATO42491.1"/>
    </source>
</evidence>
<dbReference type="EMBL" id="CP017697">
    <property type="protein sequence ID" value="ATO42491.1"/>
    <property type="molecule type" value="Genomic_DNA"/>
</dbReference>
<organism evidence="2 3">
    <name type="scientific">Loigolactobacillus coryniformis subsp. torquens DSM 20004 = KCTC 3535</name>
    <dbReference type="NCBI Taxonomy" id="1423822"/>
    <lineage>
        <taxon>Bacteria</taxon>
        <taxon>Bacillati</taxon>
        <taxon>Bacillota</taxon>
        <taxon>Bacilli</taxon>
        <taxon>Lactobacillales</taxon>
        <taxon>Lactobacillaceae</taxon>
        <taxon>Loigolactobacillus</taxon>
    </lineage>
</organism>
<dbReference type="Pfam" id="PF09954">
    <property type="entry name" value="DUF2188"/>
    <property type="match status" value="1"/>
</dbReference>
<evidence type="ECO:0008006" key="4">
    <source>
        <dbReference type="Google" id="ProtNLM"/>
    </source>
</evidence>
<dbReference type="AlphaFoldDB" id="A0A2D1KK62"/>
<sequence length="149" mass="16933">MPWNMRDYPVSMKNLPELVRKKAIDIGNALLADGYPDDRAIPIAISQAKKWYENADNKEKAAFQKEANPSKRDKHEQRSNPELIDANEIVRHQADGWAVMAEGAKQASEVFSSKEAAVKRAREIARNKESTIKVYRKNGSLQDEITPRK</sequence>
<evidence type="ECO:0000256" key="1">
    <source>
        <dbReference type="SAM" id="MobiDB-lite"/>
    </source>
</evidence>